<dbReference type="Proteomes" id="UP001281147">
    <property type="component" value="Unassembled WGS sequence"/>
</dbReference>
<sequence length="119" mass="12959">MTRVRFFVLILATDVFAREITFPPVAGVQHPLGNMGIDGINPMLDLSTALYSGLTTYASLPYVHCLANDGEDVERYDIAIMGAPFDTGVTARPGARFGPNGIRQGSRRISPEFSFSVYT</sequence>
<feature type="non-terminal residue" evidence="1">
    <location>
        <position position="119"/>
    </location>
</feature>
<proteinExistence type="predicted"/>
<accession>A0ACC3NZ31</accession>
<protein>
    <submittedName>
        <fullName evidence="1">Uncharacterized protein</fullName>
    </submittedName>
</protein>
<reference evidence="1" key="1">
    <citation type="submission" date="2023-07" db="EMBL/GenBank/DDBJ databases">
        <title>Black Yeasts Isolated from many extreme environments.</title>
        <authorList>
            <person name="Coleine C."/>
            <person name="Stajich J.E."/>
            <person name="Selbmann L."/>
        </authorList>
    </citation>
    <scope>NUCLEOTIDE SEQUENCE</scope>
    <source>
        <strain evidence="1">CCFEE 5714</strain>
    </source>
</reference>
<organism evidence="1 2">
    <name type="scientific">Vermiconidia calcicola</name>
    <dbReference type="NCBI Taxonomy" id="1690605"/>
    <lineage>
        <taxon>Eukaryota</taxon>
        <taxon>Fungi</taxon>
        <taxon>Dikarya</taxon>
        <taxon>Ascomycota</taxon>
        <taxon>Pezizomycotina</taxon>
        <taxon>Dothideomycetes</taxon>
        <taxon>Dothideomycetidae</taxon>
        <taxon>Mycosphaerellales</taxon>
        <taxon>Extremaceae</taxon>
        <taxon>Vermiconidia</taxon>
    </lineage>
</organism>
<keyword evidence="2" id="KW-1185">Reference proteome</keyword>
<evidence type="ECO:0000313" key="2">
    <source>
        <dbReference type="Proteomes" id="UP001281147"/>
    </source>
</evidence>
<evidence type="ECO:0000313" key="1">
    <source>
        <dbReference type="EMBL" id="KAK3725252.1"/>
    </source>
</evidence>
<name>A0ACC3NZ31_9PEZI</name>
<gene>
    <name evidence="1" type="ORF">LTR37_000763</name>
</gene>
<comment type="caution">
    <text evidence="1">The sequence shown here is derived from an EMBL/GenBank/DDBJ whole genome shotgun (WGS) entry which is preliminary data.</text>
</comment>
<dbReference type="EMBL" id="JAUTXU010000003">
    <property type="protein sequence ID" value="KAK3725252.1"/>
    <property type="molecule type" value="Genomic_DNA"/>
</dbReference>